<dbReference type="RefSeq" id="XP_031357289.1">
    <property type="nucleotide sequence ID" value="XM_031501429.1"/>
</dbReference>
<feature type="compositionally biased region" description="Polar residues" evidence="1">
    <location>
        <begin position="184"/>
        <end position="193"/>
    </location>
</feature>
<feature type="region of interest" description="Disordered" evidence="1">
    <location>
        <begin position="174"/>
        <end position="205"/>
    </location>
</feature>
<organism evidence="3">
    <name type="scientific">Photinus pyralis</name>
    <name type="common">Common eastern firefly</name>
    <name type="synonym">Lampyris pyralis</name>
    <dbReference type="NCBI Taxonomy" id="7054"/>
    <lineage>
        <taxon>Eukaryota</taxon>
        <taxon>Metazoa</taxon>
        <taxon>Ecdysozoa</taxon>
        <taxon>Arthropoda</taxon>
        <taxon>Hexapoda</taxon>
        <taxon>Insecta</taxon>
        <taxon>Pterygota</taxon>
        <taxon>Neoptera</taxon>
        <taxon>Endopterygota</taxon>
        <taxon>Coleoptera</taxon>
        <taxon>Polyphaga</taxon>
        <taxon>Elateriformia</taxon>
        <taxon>Elateroidea</taxon>
        <taxon>Lampyridae</taxon>
        <taxon>Lampyrinae</taxon>
        <taxon>Photinus</taxon>
    </lineage>
</organism>
<sequence length="396" mass="44463">MVQHCEPPNTEWDLFDIDILGSYDNFEKANKKATKAQHTNNLASSQSESEQSKRKSKANPKYANEYAYNSSSDSNNLDRETSPDSDSSLHVPQLHTASLPPKVQKKGLQFRETATLSPIYTPRTISNEGKSYKPSCVSLQKSTDYDGCAFDVNQKKGRSVVDLSCTSLDRMQDKISLSRDRESLQGSPSSGRRATNKKKEDSSMVDISHEGFTGSDKRFQKLVINELFSIKNMLSSLTEKVEQLTIAGGNQTKSVEEVDALRNIMGLIPISFDKDLQTIEKALSSEETMQLFATELSLIGGNEAKTMTKKIMYRLFSNEIGQNFSFEGAKGKEVFKNLFIYKAIVRAIRLNKKTSNSTEAEIIPKIKDWLAKAKERHTNQKRRIQSKKSGPENDEV</sequence>
<dbReference type="KEGG" id="ppyr:116181142"/>
<feature type="region of interest" description="Disordered" evidence="1">
    <location>
        <begin position="31"/>
        <end position="107"/>
    </location>
</feature>
<dbReference type="InterPro" id="IPR032071">
    <property type="entry name" value="DUF4806"/>
</dbReference>
<evidence type="ECO:0000256" key="1">
    <source>
        <dbReference type="SAM" id="MobiDB-lite"/>
    </source>
</evidence>
<reference evidence="3" key="1">
    <citation type="journal article" date="2016" name="Sci. Rep.">
        <title>Molecular characterization of firefly nuptial gifts: a multi-omics approach sheds light on postcopulatory sexual selection.</title>
        <authorList>
            <person name="Al-Wathiqui N."/>
            <person name="Fallon T.R."/>
            <person name="South A."/>
            <person name="Weng J.K."/>
            <person name="Lewis S.M."/>
        </authorList>
    </citation>
    <scope>NUCLEOTIDE SEQUENCE</scope>
</reference>
<dbReference type="EMBL" id="GEZM01057537">
    <property type="protein sequence ID" value="JAV72268.1"/>
    <property type="molecule type" value="Transcribed_RNA"/>
</dbReference>
<accession>A0A1Y1LHC5</accession>
<dbReference type="OrthoDB" id="6614320at2759"/>
<evidence type="ECO:0000313" key="3">
    <source>
        <dbReference type="EMBL" id="JAV72268.1"/>
    </source>
</evidence>
<dbReference type="RefSeq" id="XP_031357282.1">
    <property type="nucleotide sequence ID" value="XM_031501422.1"/>
</dbReference>
<name>A0A1Y1LHC5_PHOPY</name>
<dbReference type="EMBL" id="GEZM01057535">
    <property type="protein sequence ID" value="JAV72271.1"/>
    <property type="molecule type" value="Transcribed_RNA"/>
</dbReference>
<feature type="region of interest" description="Disordered" evidence="1">
    <location>
        <begin position="374"/>
        <end position="396"/>
    </location>
</feature>
<feature type="domain" description="DUF4806" evidence="2">
    <location>
        <begin position="269"/>
        <end position="340"/>
    </location>
</feature>
<proteinExistence type="predicted"/>
<dbReference type="Pfam" id="PF16064">
    <property type="entry name" value="DUF4806"/>
    <property type="match status" value="1"/>
</dbReference>
<dbReference type="PANTHER" id="PTHR34153:SF2">
    <property type="entry name" value="SI:CH211-262H13.3-RELATED"/>
    <property type="match status" value="1"/>
</dbReference>
<dbReference type="PANTHER" id="PTHR34153">
    <property type="entry name" value="SI:CH211-262H13.3-RELATED-RELATED"/>
    <property type="match status" value="1"/>
</dbReference>
<evidence type="ECO:0000259" key="2">
    <source>
        <dbReference type="Pfam" id="PF16064"/>
    </source>
</evidence>
<dbReference type="GeneID" id="116181142"/>
<dbReference type="AlphaFoldDB" id="A0A1Y1LHC5"/>
<protein>
    <recommendedName>
        <fullName evidence="2">DUF4806 domain-containing protein</fullName>
    </recommendedName>
</protein>
<feature type="compositionally biased region" description="Basic and acidic residues" evidence="1">
    <location>
        <begin position="174"/>
        <end position="183"/>
    </location>
</feature>